<dbReference type="Pfam" id="PF01051">
    <property type="entry name" value="Rep3_N"/>
    <property type="match status" value="1"/>
</dbReference>
<dbReference type="Pfam" id="PF21205">
    <property type="entry name" value="Rep3_C"/>
    <property type="match status" value="1"/>
</dbReference>
<comment type="similarity">
    <text evidence="1">Belongs to the initiator RepB protein family.</text>
</comment>
<sequence>MEKKTNLKIAYQNELNLVPLKNFNAKQMDLFFALCARMKNKGLRKVSFTFEELRELSDYKITAIEPFTNDLEQLYKKMLNLTYRTETETKISYFVLFTGFVIDKSEEIVEVSVNPDLEHIINGISSEFNKFELLAFTSIQSKYTKTLFRLLMQFQSTGFYVVKIEDFRALLDIPKSYQMTDITQRILKPSLIELSQYFNDLKVNKIKARKGNKIDRLEFTFSGLKTDLPKVPLHDWTK</sequence>
<feature type="domain" description="Initiator Rep protein WH1" evidence="2">
    <location>
        <begin position="9"/>
        <end position="152"/>
    </location>
</feature>
<organism evidence="3">
    <name type="scientific">Carnobacterium divergens</name>
    <name type="common">Lactobacillus divergens</name>
    <dbReference type="NCBI Taxonomy" id="2748"/>
    <lineage>
        <taxon>Bacteria</taxon>
        <taxon>Bacillati</taxon>
        <taxon>Bacillota</taxon>
        <taxon>Bacilli</taxon>
        <taxon>Lactobacillales</taxon>
        <taxon>Carnobacteriaceae</taxon>
        <taxon>Carnobacterium</taxon>
    </lineage>
</organism>
<reference evidence="3" key="2">
    <citation type="journal article" date="2006" name="Microbiology">
        <title>Characterization of the theta-type plasmid pCD3.4 from Carnobacterium divergens, and modulation of its host range by RepA mutation.</title>
        <authorList>
            <person name="van Belkum M.J."/>
            <person name="Stiles M.E."/>
        </authorList>
    </citation>
    <scope>NUCLEOTIDE SEQUENCE</scope>
    <source>
        <strain evidence="3">LV13</strain>
        <plasmid evidence="3">pCD3.4</plasmid>
    </source>
</reference>
<dbReference type="GO" id="GO:0003887">
    <property type="term" value="F:DNA-directed DNA polymerase activity"/>
    <property type="evidence" value="ECO:0007669"/>
    <property type="project" value="InterPro"/>
</dbReference>
<protein>
    <submittedName>
        <fullName evidence="3">RepA</fullName>
    </submittedName>
</protein>
<reference evidence="3" key="1">
    <citation type="journal article" date="1995" name="J. Bacteriol.">
        <title>A signal peptide secretion-dependent bacteriocin from Carnobacterium divergens.</title>
        <authorList>
            <person name="Worobo R.W."/>
            <person name="Van Belkum M.J."/>
            <person name="Sailer M."/>
            <person name="Roy K.L."/>
            <person name="Vederas J.C."/>
            <person name="Stiles M.E."/>
        </authorList>
    </citation>
    <scope>NUCLEOTIDE SEQUENCE</scope>
    <source>
        <strain evidence="3">LV13</strain>
        <plasmid evidence="3">pCD3.4</plasmid>
    </source>
</reference>
<dbReference type="Gene3D" id="1.10.10.10">
    <property type="entry name" value="Winged helix-like DNA-binding domain superfamily/Winged helix DNA-binding domain"/>
    <property type="match status" value="2"/>
</dbReference>
<dbReference type="AlphaFoldDB" id="Q3SAX5"/>
<dbReference type="InterPro" id="IPR000525">
    <property type="entry name" value="Initiator_Rep_WH1"/>
</dbReference>
<gene>
    <name evidence="3" type="primary">repA</name>
</gene>
<dbReference type="SUPFAM" id="SSF46785">
    <property type="entry name" value="Winged helix' DNA-binding domain"/>
    <property type="match status" value="2"/>
</dbReference>
<proteinExistence type="inferred from homology"/>
<keyword evidence="3" id="KW-0614">Plasmid</keyword>
<name>Q3SAX5_CARDV</name>
<dbReference type="EMBL" id="DQ087597">
    <property type="protein sequence ID" value="AAZ29033.1"/>
    <property type="molecule type" value="Genomic_DNA"/>
</dbReference>
<geneLocation type="plasmid" evidence="3">
    <name>pCD3.4</name>
</geneLocation>
<evidence type="ECO:0000256" key="1">
    <source>
        <dbReference type="ARBA" id="ARBA00038283"/>
    </source>
</evidence>
<evidence type="ECO:0000259" key="2">
    <source>
        <dbReference type="Pfam" id="PF01051"/>
    </source>
</evidence>
<accession>Q3SAX5</accession>
<evidence type="ECO:0000313" key="3">
    <source>
        <dbReference type="EMBL" id="AAZ29033.1"/>
    </source>
</evidence>
<dbReference type="InterPro" id="IPR036388">
    <property type="entry name" value="WH-like_DNA-bd_sf"/>
</dbReference>
<dbReference type="GO" id="GO:0006270">
    <property type="term" value="P:DNA replication initiation"/>
    <property type="evidence" value="ECO:0007669"/>
    <property type="project" value="InterPro"/>
</dbReference>
<dbReference type="InterPro" id="IPR036390">
    <property type="entry name" value="WH_DNA-bd_sf"/>
</dbReference>